<reference evidence="1" key="1">
    <citation type="submission" date="2020-11" db="EMBL/GenBank/DDBJ databases">
        <authorList>
            <consortium name="DOE Joint Genome Institute"/>
            <person name="Ahrendt S."/>
            <person name="Riley R."/>
            <person name="Andreopoulos W."/>
            <person name="Labutti K."/>
            <person name="Pangilinan J."/>
            <person name="Ruiz-Duenas F.J."/>
            <person name="Barrasa J.M."/>
            <person name="Sanchez-Garcia M."/>
            <person name="Camarero S."/>
            <person name="Miyauchi S."/>
            <person name="Serrano A."/>
            <person name="Linde D."/>
            <person name="Babiker R."/>
            <person name="Drula E."/>
            <person name="Ayuso-Fernandez I."/>
            <person name="Pacheco R."/>
            <person name="Padilla G."/>
            <person name="Ferreira P."/>
            <person name="Barriuso J."/>
            <person name="Kellner H."/>
            <person name="Castanera R."/>
            <person name="Alfaro M."/>
            <person name="Ramirez L."/>
            <person name="Pisabarro A.G."/>
            <person name="Kuo A."/>
            <person name="Tritt A."/>
            <person name="Lipzen A."/>
            <person name="He G."/>
            <person name="Yan M."/>
            <person name="Ng V."/>
            <person name="Cullen D."/>
            <person name="Martin F."/>
            <person name="Rosso M.-N."/>
            <person name="Henrissat B."/>
            <person name="Hibbett D."/>
            <person name="Martinez A.T."/>
            <person name="Grigoriev I.V."/>
        </authorList>
    </citation>
    <scope>NUCLEOTIDE SEQUENCE</scope>
    <source>
        <strain evidence="1">CBS 506.95</strain>
    </source>
</reference>
<evidence type="ECO:0000313" key="1">
    <source>
        <dbReference type="EMBL" id="KAF9526154.1"/>
    </source>
</evidence>
<organism evidence="1 2">
    <name type="scientific">Crepidotus variabilis</name>
    <dbReference type="NCBI Taxonomy" id="179855"/>
    <lineage>
        <taxon>Eukaryota</taxon>
        <taxon>Fungi</taxon>
        <taxon>Dikarya</taxon>
        <taxon>Basidiomycota</taxon>
        <taxon>Agaricomycotina</taxon>
        <taxon>Agaricomycetes</taxon>
        <taxon>Agaricomycetidae</taxon>
        <taxon>Agaricales</taxon>
        <taxon>Agaricineae</taxon>
        <taxon>Crepidotaceae</taxon>
        <taxon>Crepidotus</taxon>
    </lineage>
</organism>
<gene>
    <name evidence="1" type="ORF">CPB83DRAFT_837658</name>
</gene>
<comment type="caution">
    <text evidence="1">The sequence shown here is derived from an EMBL/GenBank/DDBJ whole genome shotgun (WGS) entry which is preliminary data.</text>
</comment>
<dbReference type="AlphaFoldDB" id="A0A9P6EBU0"/>
<keyword evidence="2" id="KW-1185">Reference proteome</keyword>
<dbReference type="Proteomes" id="UP000807306">
    <property type="component" value="Unassembled WGS sequence"/>
</dbReference>
<dbReference type="EMBL" id="MU157875">
    <property type="protein sequence ID" value="KAF9526154.1"/>
    <property type="molecule type" value="Genomic_DNA"/>
</dbReference>
<name>A0A9P6EBU0_9AGAR</name>
<evidence type="ECO:0000313" key="2">
    <source>
        <dbReference type="Proteomes" id="UP000807306"/>
    </source>
</evidence>
<protein>
    <submittedName>
        <fullName evidence="1">Uncharacterized protein</fullName>
    </submittedName>
</protein>
<proteinExistence type="predicted"/>
<accession>A0A9P6EBU0</accession>
<sequence>MTPSILGLFRPGLIAAQSDVHALPNINTNASSRKRSADSVVDGVYYRGVVFNFRDQSDAGENEIWRLGKYFAGTRYMTTMKSHRLDEWPGRFRTLLLEGKRELWESGFDIERYSANGLIRSSGIRIQPHGLYDDLDTLGVGLLYSTSQDA</sequence>